<accession>A0A094W571</accession>
<dbReference type="AlphaFoldDB" id="A0A094W571"/>
<evidence type="ECO:0000256" key="2">
    <source>
        <dbReference type="ARBA" id="ARBA00022448"/>
    </source>
</evidence>
<dbReference type="OrthoDB" id="9910365at2"/>
<dbReference type="GO" id="GO:0005886">
    <property type="term" value="C:plasma membrane"/>
    <property type="evidence" value="ECO:0007669"/>
    <property type="project" value="UniProtKB-SubCell"/>
</dbReference>
<dbReference type="Proteomes" id="UP000029452">
    <property type="component" value="Unassembled WGS sequence"/>
</dbReference>
<evidence type="ECO:0000256" key="7">
    <source>
        <dbReference type="ARBA" id="ARBA00023010"/>
    </source>
</evidence>
<keyword evidence="3 9" id="KW-1003">Cell membrane</keyword>
<keyword evidence="7 9" id="KW-0811">Translocation</keyword>
<evidence type="ECO:0000256" key="5">
    <source>
        <dbReference type="ARBA" id="ARBA00022927"/>
    </source>
</evidence>
<dbReference type="Gene3D" id="1.20.5.1030">
    <property type="entry name" value="Preprotein translocase secy subunit"/>
    <property type="match status" value="1"/>
</dbReference>
<reference evidence="10 11" key="1">
    <citation type="submission" date="2014-06" db="EMBL/GenBank/DDBJ databases">
        <title>Draft genome sequence of iron oxidizing acidophile Leptospirillum ferriphilum DSM14647.</title>
        <authorList>
            <person name="Cardenas J.P."/>
            <person name="Lazcano M."/>
            <person name="Ossandon F.J."/>
            <person name="Corbett M."/>
            <person name="Holmes D.S."/>
            <person name="Watkin E."/>
        </authorList>
    </citation>
    <scope>NUCLEOTIDE SEQUENCE [LARGE SCALE GENOMIC DNA]</scope>
    <source>
        <strain evidence="10 11">DSM 14647</strain>
    </source>
</reference>
<comment type="function">
    <text evidence="9">Essential subunit of the Sec protein translocation channel SecYEG. Clamps together the 2 halves of SecY. May contact the channel plug during translocation.</text>
</comment>
<dbReference type="EMBL" id="JPGK01000016">
    <property type="protein sequence ID" value="KGA92548.1"/>
    <property type="molecule type" value="Genomic_DNA"/>
</dbReference>
<evidence type="ECO:0000256" key="4">
    <source>
        <dbReference type="ARBA" id="ARBA00022692"/>
    </source>
</evidence>
<evidence type="ECO:0000256" key="8">
    <source>
        <dbReference type="ARBA" id="ARBA00023136"/>
    </source>
</evidence>
<dbReference type="RefSeq" id="WP_052158024.1">
    <property type="nucleotide sequence ID" value="NZ_JBPKCJ010000007.1"/>
</dbReference>
<dbReference type="PANTHER" id="PTHR33910">
    <property type="entry name" value="PROTEIN TRANSLOCASE SUBUNIT SECE"/>
    <property type="match status" value="1"/>
</dbReference>
<keyword evidence="5 9" id="KW-0653">Protein transport</keyword>
<keyword evidence="2 9" id="KW-0813">Transport</keyword>
<dbReference type="PANTHER" id="PTHR33910:SF1">
    <property type="entry name" value="PROTEIN TRANSLOCASE SUBUNIT SECE"/>
    <property type="match status" value="1"/>
</dbReference>
<gene>
    <name evidence="9" type="primary">secE</name>
    <name evidence="10" type="ORF">LptCag_0826</name>
</gene>
<evidence type="ECO:0000256" key="9">
    <source>
        <dbReference type="HAMAP-Rule" id="MF_00422"/>
    </source>
</evidence>
<organism evidence="10 11">
    <name type="scientific">Leptospirillum ferriphilum</name>
    <dbReference type="NCBI Taxonomy" id="178606"/>
    <lineage>
        <taxon>Bacteria</taxon>
        <taxon>Pseudomonadati</taxon>
        <taxon>Nitrospirota</taxon>
        <taxon>Nitrospiria</taxon>
        <taxon>Nitrospirales</taxon>
        <taxon>Nitrospiraceae</taxon>
        <taxon>Leptospirillum</taxon>
    </lineage>
</organism>
<sequence length="69" mass="7590">MGKLSLATSIERGKSFYHEVLAEVRKTSFPSRQETMGATGVVFVLVILLSLYLALVDMLLSRGMTLILS</sequence>
<dbReference type="InterPro" id="IPR005807">
    <property type="entry name" value="SecE_bac"/>
</dbReference>
<dbReference type="NCBIfam" id="TIGR00964">
    <property type="entry name" value="secE_bact"/>
    <property type="match status" value="1"/>
</dbReference>
<keyword evidence="4 9" id="KW-0812">Transmembrane</keyword>
<dbReference type="HAMAP" id="MF_00422">
    <property type="entry name" value="SecE"/>
    <property type="match status" value="1"/>
</dbReference>
<dbReference type="GO" id="GO:0008320">
    <property type="term" value="F:protein transmembrane transporter activity"/>
    <property type="evidence" value="ECO:0007669"/>
    <property type="project" value="UniProtKB-UniRule"/>
</dbReference>
<evidence type="ECO:0000256" key="1">
    <source>
        <dbReference type="ARBA" id="ARBA00004370"/>
    </source>
</evidence>
<protein>
    <recommendedName>
        <fullName evidence="9">Protein translocase subunit SecE</fullName>
    </recommendedName>
</protein>
<proteinExistence type="inferred from homology"/>
<comment type="subunit">
    <text evidence="9">Component of the Sec protein translocase complex. Heterotrimer consisting of SecY, SecE and SecG subunits. The heterotrimers can form oligomers, although 1 heterotrimer is thought to be able to translocate proteins. Interacts with the ribosome. Interacts with SecDF, and other proteins may be involved. Interacts with SecA.</text>
</comment>
<keyword evidence="8 9" id="KW-0472">Membrane</keyword>
<feature type="transmembrane region" description="Helical" evidence="9">
    <location>
        <begin position="36"/>
        <end position="60"/>
    </location>
</feature>
<comment type="subcellular location">
    <subcellularLocation>
        <location evidence="9">Cell membrane</location>
        <topology evidence="9">Single-pass membrane protein</topology>
    </subcellularLocation>
    <subcellularLocation>
        <location evidence="1">Membrane</location>
    </subcellularLocation>
</comment>
<comment type="similarity">
    <text evidence="9">Belongs to the SecE/SEC61-gamma family.</text>
</comment>
<dbReference type="GO" id="GO:0006605">
    <property type="term" value="P:protein targeting"/>
    <property type="evidence" value="ECO:0007669"/>
    <property type="project" value="UniProtKB-UniRule"/>
</dbReference>
<dbReference type="GO" id="GO:0009306">
    <property type="term" value="P:protein secretion"/>
    <property type="evidence" value="ECO:0007669"/>
    <property type="project" value="UniProtKB-UniRule"/>
</dbReference>
<dbReference type="InterPro" id="IPR038379">
    <property type="entry name" value="SecE_sf"/>
</dbReference>
<evidence type="ECO:0000256" key="3">
    <source>
        <dbReference type="ARBA" id="ARBA00022475"/>
    </source>
</evidence>
<dbReference type="InterPro" id="IPR001901">
    <property type="entry name" value="Translocase_SecE/Sec61-g"/>
</dbReference>
<name>A0A094W571_9BACT</name>
<evidence type="ECO:0000313" key="10">
    <source>
        <dbReference type="EMBL" id="KGA92548.1"/>
    </source>
</evidence>
<comment type="caution">
    <text evidence="10">The sequence shown here is derived from an EMBL/GenBank/DDBJ whole genome shotgun (WGS) entry which is preliminary data.</text>
</comment>
<evidence type="ECO:0000313" key="11">
    <source>
        <dbReference type="Proteomes" id="UP000029452"/>
    </source>
</evidence>
<dbReference type="PATRIC" id="fig|178606.4.peg.2710"/>
<keyword evidence="6 9" id="KW-1133">Transmembrane helix</keyword>
<dbReference type="GO" id="GO:0043952">
    <property type="term" value="P:protein transport by the Sec complex"/>
    <property type="evidence" value="ECO:0007669"/>
    <property type="project" value="UniProtKB-UniRule"/>
</dbReference>
<dbReference type="GO" id="GO:0065002">
    <property type="term" value="P:intracellular protein transmembrane transport"/>
    <property type="evidence" value="ECO:0007669"/>
    <property type="project" value="UniProtKB-UniRule"/>
</dbReference>
<dbReference type="Pfam" id="PF00584">
    <property type="entry name" value="SecE"/>
    <property type="match status" value="1"/>
</dbReference>
<evidence type="ECO:0000256" key="6">
    <source>
        <dbReference type="ARBA" id="ARBA00022989"/>
    </source>
</evidence>